<keyword evidence="2" id="KW-1185">Reference proteome</keyword>
<evidence type="ECO:0000313" key="1">
    <source>
        <dbReference type="EMBL" id="QEG42356.1"/>
    </source>
</evidence>
<organism evidence="1 2">
    <name type="scientific">Roseimaritima ulvae</name>
    <dbReference type="NCBI Taxonomy" id="980254"/>
    <lineage>
        <taxon>Bacteria</taxon>
        <taxon>Pseudomonadati</taxon>
        <taxon>Planctomycetota</taxon>
        <taxon>Planctomycetia</taxon>
        <taxon>Pirellulales</taxon>
        <taxon>Pirellulaceae</taxon>
        <taxon>Roseimaritima</taxon>
    </lineage>
</organism>
<sequence length="129" mass="13511">MLFRAGIGCLALSTLCLLGCGGPGLPPMHPVSGTVTFAGKPIENGSIVFDPVGGQGVAAMGTIENGQIKAEVPAGEKILRITAMRETAEQDQYGEVVTESYIPEKYNVNSQIKQTVSADGANQFDIKLD</sequence>
<dbReference type="RefSeq" id="WP_068131659.1">
    <property type="nucleotide sequence ID" value="NZ_CP042914.1"/>
</dbReference>
<dbReference type="AlphaFoldDB" id="A0A5B9QYX2"/>
<proteinExistence type="predicted"/>
<evidence type="ECO:0000313" key="2">
    <source>
        <dbReference type="Proteomes" id="UP000325286"/>
    </source>
</evidence>
<dbReference type="EMBL" id="CP042914">
    <property type="protein sequence ID" value="QEG42356.1"/>
    <property type="molecule type" value="Genomic_DNA"/>
</dbReference>
<accession>A0A5B9QYX2</accession>
<name>A0A5B9QYX2_9BACT</name>
<dbReference type="OrthoDB" id="287681at2"/>
<dbReference type="Proteomes" id="UP000325286">
    <property type="component" value="Chromosome"/>
</dbReference>
<gene>
    <name evidence="1" type="ORF">UC8_43900</name>
</gene>
<protein>
    <recommendedName>
        <fullName evidence="3">Carboxypeptidase regulatory-like domain-containing protein</fullName>
    </recommendedName>
</protein>
<dbReference type="KEGG" id="rul:UC8_43900"/>
<reference evidence="1 2" key="1">
    <citation type="submission" date="2019-08" db="EMBL/GenBank/DDBJ databases">
        <title>Deep-cultivation of Planctomycetes and their phenomic and genomic characterization uncovers novel biology.</title>
        <authorList>
            <person name="Wiegand S."/>
            <person name="Jogler M."/>
            <person name="Boedeker C."/>
            <person name="Pinto D."/>
            <person name="Vollmers J."/>
            <person name="Rivas-Marin E."/>
            <person name="Kohn T."/>
            <person name="Peeters S.H."/>
            <person name="Heuer A."/>
            <person name="Rast P."/>
            <person name="Oberbeckmann S."/>
            <person name="Bunk B."/>
            <person name="Jeske O."/>
            <person name="Meyerdierks A."/>
            <person name="Storesund J.E."/>
            <person name="Kallscheuer N."/>
            <person name="Luecker S."/>
            <person name="Lage O.M."/>
            <person name="Pohl T."/>
            <person name="Merkel B.J."/>
            <person name="Hornburger P."/>
            <person name="Mueller R.-W."/>
            <person name="Bruemmer F."/>
            <person name="Labrenz M."/>
            <person name="Spormann A.M."/>
            <person name="Op den Camp H."/>
            <person name="Overmann J."/>
            <person name="Amann R."/>
            <person name="Jetten M.S.M."/>
            <person name="Mascher T."/>
            <person name="Medema M.H."/>
            <person name="Devos D.P."/>
            <person name="Kaster A.-K."/>
            <person name="Ovreas L."/>
            <person name="Rohde M."/>
            <person name="Galperin M.Y."/>
            <person name="Jogler C."/>
        </authorList>
    </citation>
    <scope>NUCLEOTIDE SEQUENCE [LARGE SCALE GENOMIC DNA]</scope>
    <source>
        <strain evidence="1 2">UC8</strain>
    </source>
</reference>
<evidence type="ECO:0008006" key="3">
    <source>
        <dbReference type="Google" id="ProtNLM"/>
    </source>
</evidence>